<keyword evidence="5" id="KW-0560">Oxidoreductase</keyword>
<evidence type="ECO:0000256" key="4">
    <source>
        <dbReference type="ARBA" id="ARBA00022827"/>
    </source>
</evidence>
<reference evidence="8 10" key="2">
    <citation type="journal article" date="2017" name="Infect. Genet. Evol.">
        <title>The new phylogeny of the genus Mycobacterium: The old and the news.</title>
        <authorList>
            <person name="Tortoli E."/>
            <person name="Fedrizzi T."/>
            <person name="Meehan C.J."/>
            <person name="Trovato A."/>
            <person name="Grottola A."/>
            <person name="Giacobazzi E."/>
            <person name="Serpini G.F."/>
            <person name="Tagliazucchi S."/>
            <person name="Fabio A."/>
            <person name="Bettua C."/>
            <person name="Bertorelli R."/>
            <person name="Frascaro F."/>
            <person name="De Sanctis V."/>
            <person name="Pecorari M."/>
            <person name="Jousson O."/>
            <person name="Segata N."/>
            <person name="Cirillo D.M."/>
        </authorList>
    </citation>
    <scope>NUCLEOTIDE SEQUENCE [LARGE SCALE GENOMIC DNA]</scope>
    <source>
        <strain evidence="8 10">NCTC 12882</strain>
    </source>
</reference>
<dbReference type="RefSeq" id="WP_062540601.1">
    <property type="nucleotide sequence ID" value="NZ_BBUN01000237.1"/>
</dbReference>
<dbReference type="SUPFAM" id="SSF51905">
    <property type="entry name" value="FAD/NAD(P)-binding domain"/>
    <property type="match status" value="1"/>
</dbReference>
<dbReference type="PANTHER" id="PTHR42913">
    <property type="entry name" value="APOPTOSIS-INDUCING FACTOR 1"/>
    <property type="match status" value="1"/>
</dbReference>
<evidence type="ECO:0000313" key="7">
    <source>
        <dbReference type="EMBL" id="ORV18188.1"/>
    </source>
</evidence>
<dbReference type="Proteomes" id="UP000193907">
    <property type="component" value="Unassembled WGS sequence"/>
</dbReference>
<dbReference type="GO" id="GO:0019646">
    <property type="term" value="P:aerobic electron transport chain"/>
    <property type="evidence" value="ECO:0007669"/>
    <property type="project" value="TreeGrafter"/>
</dbReference>
<dbReference type="Gene3D" id="3.50.50.100">
    <property type="match status" value="1"/>
</dbReference>
<comment type="cofactor">
    <cofactor evidence="1">
        <name>FAD</name>
        <dbReference type="ChEBI" id="CHEBI:57692"/>
    </cofactor>
</comment>
<dbReference type="PRINTS" id="PR00469">
    <property type="entry name" value="PNDRDTASEII"/>
</dbReference>
<name>A0A1X1RUW5_MYCCE</name>
<protein>
    <submittedName>
        <fullName evidence="8">FAD-dependent oxidoreductase</fullName>
    </submittedName>
    <submittedName>
        <fullName evidence="7">Pyridine nucleotide-disulfide oxidoreductase</fullName>
    </submittedName>
</protein>
<gene>
    <name evidence="7" type="ORF">AWB95_05250</name>
    <name evidence="8" type="ORF">CQY23_22515</name>
</gene>
<evidence type="ECO:0000256" key="1">
    <source>
        <dbReference type="ARBA" id="ARBA00001974"/>
    </source>
</evidence>
<dbReference type="Pfam" id="PF07992">
    <property type="entry name" value="Pyr_redox_2"/>
    <property type="match status" value="1"/>
</dbReference>
<dbReference type="EMBL" id="LQOM01000016">
    <property type="protein sequence ID" value="ORV18188.1"/>
    <property type="molecule type" value="Genomic_DNA"/>
</dbReference>
<evidence type="ECO:0000313" key="8">
    <source>
        <dbReference type="EMBL" id="PIB73885.1"/>
    </source>
</evidence>
<comment type="similarity">
    <text evidence="2">Belongs to the NADH dehydrogenase family.</text>
</comment>
<evidence type="ECO:0000313" key="9">
    <source>
        <dbReference type="Proteomes" id="UP000193907"/>
    </source>
</evidence>
<feature type="domain" description="FAD/NAD(P)-binding" evidence="6">
    <location>
        <begin position="3"/>
        <end position="289"/>
    </location>
</feature>
<sequence>MTEIVIIGGGYTGTAAAVSLAARVRRREDTHITLVNPERRFTERLRLHQVASGQQLAELQIPDLLQGTAVTFVQGWVTAIDADAQTVRVDDMRTLHYDTLVYALGSVADTAAVPGVDEFTYTLNSAHDAALFAEQLDRLGEGTVVVAGGGLTGVESAAEIAEQHPELDVVLLSRTTPGSMMSPKAQARLHAGLARLGVQVRSGAEIVKVMADGVALADGDVVGARTVLWTAGVRVSPLAAAAGLQVDERGRIVTDESLRSVSHPNVYAVGDAAAVRQRYGVMHGTCQSGIPTALHAAASITRELKGKQPKKFRFGYVHQPVSLGRRDAVIQFTHPDDSPTRFYLAGRWAVAYKETVSSSPWPTYRLLKSVPSVGTTTWRRGGRFTR</sequence>
<reference evidence="7 9" key="1">
    <citation type="submission" date="2016-01" db="EMBL/GenBank/DDBJ databases">
        <title>The new phylogeny of the genus Mycobacterium.</title>
        <authorList>
            <person name="Tarcisio F."/>
            <person name="Conor M."/>
            <person name="Antonella G."/>
            <person name="Elisabetta G."/>
            <person name="Giulia F.S."/>
            <person name="Sara T."/>
            <person name="Anna F."/>
            <person name="Clotilde B."/>
            <person name="Roberto B."/>
            <person name="Veronica D.S."/>
            <person name="Fabio R."/>
            <person name="Monica P."/>
            <person name="Olivier J."/>
            <person name="Enrico T."/>
            <person name="Nicola S."/>
        </authorList>
    </citation>
    <scope>NUCLEOTIDE SEQUENCE [LARGE SCALE GENOMIC DNA]</scope>
    <source>
        <strain evidence="7 9">DSM 44243</strain>
    </source>
</reference>
<dbReference type="EMBL" id="PDKV01000045">
    <property type="protein sequence ID" value="PIB73885.1"/>
    <property type="molecule type" value="Genomic_DNA"/>
</dbReference>
<dbReference type="InterPro" id="IPR023753">
    <property type="entry name" value="FAD/NAD-binding_dom"/>
</dbReference>
<dbReference type="GO" id="GO:0003955">
    <property type="term" value="F:NAD(P)H dehydrogenase (quinone) activity"/>
    <property type="evidence" value="ECO:0007669"/>
    <property type="project" value="TreeGrafter"/>
</dbReference>
<evidence type="ECO:0000259" key="6">
    <source>
        <dbReference type="Pfam" id="PF07992"/>
    </source>
</evidence>
<dbReference type="PANTHER" id="PTHR42913:SF3">
    <property type="entry name" value="64 KDA MITOCHONDRIAL NADH DEHYDROGENASE (EUROFUNG)"/>
    <property type="match status" value="1"/>
</dbReference>
<dbReference type="InterPro" id="IPR051169">
    <property type="entry name" value="NADH-Q_oxidoreductase"/>
</dbReference>
<dbReference type="AlphaFoldDB" id="A0A1X1RUW5"/>
<evidence type="ECO:0000313" key="10">
    <source>
        <dbReference type="Proteomes" id="UP000230971"/>
    </source>
</evidence>
<dbReference type="InterPro" id="IPR036188">
    <property type="entry name" value="FAD/NAD-bd_sf"/>
</dbReference>
<organism evidence="7 9">
    <name type="scientific">Mycobacterium celatum</name>
    <dbReference type="NCBI Taxonomy" id="28045"/>
    <lineage>
        <taxon>Bacteria</taxon>
        <taxon>Bacillati</taxon>
        <taxon>Actinomycetota</taxon>
        <taxon>Actinomycetes</taxon>
        <taxon>Mycobacteriales</taxon>
        <taxon>Mycobacteriaceae</taxon>
        <taxon>Mycobacterium</taxon>
    </lineage>
</organism>
<dbReference type="PRINTS" id="PR00368">
    <property type="entry name" value="FADPNR"/>
</dbReference>
<evidence type="ECO:0000256" key="3">
    <source>
        <dbReference type="ARBA" id="ARBA00022630"/>
    </source>
</evidence>
<dbReference type="STRING" id="28045.AWB95_05250"/>
<comment type="caution">
    <text evidence="7">The sequence shown here is derived from an EMBL/GenBank/DDBJ whole genome shotgun (WGS) entry which is preliminary data.</text>
</comment>
<keyword evidence="3" id="KW-0285">Flavoprotein</keyword>
<evidence type="ECO:0000256" key="2">
    <source>
        <dbReference type="ARBA" id="ARBA00005272"/>
    </source>
</evidence>
<keyword evidence="9" id="KW-1185">Reference proteome</keyword>
<proteinExistence type="inferred from homology"/>
<evidence type="ECO:0000256" key="5">
    <source>
        <dbReference type="ARBA" id="ARBA00023002"/>
    </source>
</evidence>
<accession>A0A1X1RUW5</accession>
<dbReference type="OrthoDB" id="9784880at2"/>
<dbReference type="Proteomes" id="UP000230971">
    <property type="component" value="Unassembled WGS sequence"/>
</dbReference>
<keyword evidence="4" id="KW-0274">FAD</keyword>